<feature type="domain" description="DUF7507" evidence="1">
    <location>
        <begin position="9"/>
        <end position="102"/>
    </location>
</feature>
<proteinExistence type="predicted"/>
<gene>
    <name evidence="2" type="ORF">C8N25_13511</name>
</gene>
<protein>
    <submittedName>
        <fullName evidence="2">Putative repeat protein (TIGR01451 family)</fullName>
    </submittedName>
</protein>
<accession>A0A3E0D6S0</accession>
<dbReference type="InterPro" id="IPR055354">
    <property type="entry name" value="DUF7507"/>
</dbReference>
<evidence type="ECO:0000259" key="1">
    <source>
        <dbReference type="Pfam" id="PF24346"/>
    </source>
</evidence>
<evidence type="ECO:0000313" key="2">
    <source>
        <dbReference type="EMBL" id="REG78369.1"/>
    </source>
</evidence>
<dbReference type="Gene3D" id="2.60.40.10">
    <property type="entry name" value="Immunoglobulins"/>
    <property type="match status" value="1"/>
</dbReference>
<reference evidence="2 3" key="1">
    <citation type="submission" date="2018-08" db="EMBL/GenBank/DDBJ databases">
        <title>Genomic Encyclopedia of Archaeal and Bacterial Type Strains, Phase II (KMG-II): from individual species to whole genera.</title>
        <authorList>
            <person name="Goeker M."/>
        </authorList>
    </citation>
    <scope>NUCLEOTIDE SEQUENCE [LARGE SCALE GENOMIC DNA]</scope>
    <source>
        <strain evidence="2 3">DSM 15986</strain>
    </source>
</reference>
<name>A0A3E0D6S0_9BACT</name>
<dbReference type="EMBL" id="QUNF01000035">
    <property type="protein sequence ID" value="REG78369.1"/>
    <property type="molecule type" value="Genomic_DNA"/>
</dbReference>
<dbReference type="InterPro" id="IPR013783">
    <property type="entry name" value="Ig-like_fold"/>
</dbReference>
<evidence type="ECO:0000313" key="3">
    <source>
        <dbReference type="Proteomes" id="UP000256405"/>
    </source>
</evidence>
<dbReference type="Pfam" id="PF24346">
    <property type="entry name" value="DUF7507"/>
    <property type="match status" value="1"/>
</dbReference>
<dbReference type="AlphaFoldDB" id="A0A3E0D6S0"/>
<dbReference type="Proteomes" id="UP000256405">
    <property type="component" value="Unassembled WGS sequence"/>
</dbReference>
<dbReference type="RefSeq" id="WP_169714432.1">
    <property type="nucleotide sequence ID" value="NZ_MSSW01000033.1"/>
</dbReference>
<sequence length="340" mass="37369">MEDCSLRAEIQLTITADAESFTEEGELITFTFVVKNSGGVKLEGILVSEYLSYNNWNIPALEPSEEKTFTISYSVGFSDVQNGYISFTADASGIDRNGVSVYSTDQNEILGIFFPPGFLDYEITSSHTICQPEGTALGLINIDFGKQKQSGIYTAQSVEDGKKHAGDFDNKSNVQIKLPAGDYTLEIGDTLGQLRSVPGIFTIVKTADIIFDIPTQVKACGEYLLASVNEQDLVFKLIAPDWSEVYPNPDFLYPVIQSGTYQITGMDPNKEMCAVQKTFEAEITLPAILELEVLPYCSEDTFATISLLSDIKGQKVSWYNVGSDEVTQIDAFDNSTMLIV</sequence>
<organism evidence="2 3">
    <name type="scientific">Algoriphagus antarcticus</name>
    <dbReference type="NCBI Taxonomy" id="238540"/>
    <lineage>
        <taxon>Bacteria</taxon>
        <taxon>Pseudomonadati</taxon>
        <taxon>Bacteroidota</taxon>
        <taxon>Cytophagia</taxon>
        <taxon>Cytophagales</taxon>
        <taxon>Cyclobacteriaceae</taxon>
        <taxon>Algoriphagus</taxon>
    </lineage>
</organism>
<comment type="caution">
    <text evidence="2">The sequence shown here is derived from an EMBL/GenBank/DDBJ whole genome shotgun (WGS) entry which is preliminary data.</text>
</comment>
<keyword evidence="3" id="KW-1185">Reference proteome</keyword>